<feature type="region of interest" description="Disordered" evidence="1">
    <location>
        <begin position="30"/>
        <end position="54"/>
    </location>
</feature>
<dbReference type="AlphaFoldDB" id="A0A0E2M794"/>
<evidence type="ECO:0000256" key="1">
    <source>
        <dbReference type="SAM" id="MobiDB-lite"/>
    </source>
</evidence>
<gene>
    <name evidence="2" type="ORF">HMPREF1555_00534</name>
</gene>
<accession>A0A0E2M794</accession>
<reference evidence="2 3" key="1">
    <citation type="submission" date="2013-06" db="EMBL/GenBank/DDBJ databases">
        <authorList>
            <person name="Weinstock G."/>
            <person name="Sodergren E."/>
            <person name="Lobos E.A."/>
            <person name="Fulton L."/>
            <person name="Fulton R."/>
            <person name="Courtney L."/>
            <person name="Fronick C."/>
            <person name="O'Laughlin M."/>
            <person name="Godfrey J."/>
            <person name="Wilson R.M."/>
            <person name="Miner T."/>
            <person name="Farmer C."/>
            <person name="Delehaunty K."/>
            <person name="Cordes M."/>
            <person name="Minx P."/>
            <person name="Tomlinson C."/>
            <person name="Chen J."/>
            <person name="Wollam A."/>
            <person name="Pepin K.H."/>
            <person name="Bhonagiri V."/>
            <person name="Zhang X."/>
            <person name="Warren W."/>
            <person name="Mitreva M."/>
            <person name="Mardis E.R."/>
            <person name="Wilson R.K."/>
        </authorList>
    </citation>
    <scope>NUCLEOTIDE SEQUENCE [LARGE SCALE GENOMIC DNA]</scope>
    <source>
        <strain evidence="2 3">F0570</strain>
    </source>
</reference>
<feature type="compositionally biased region" description="Basic and acidic residues" evidence="1">
    <location>
        <begin position="44"/>
        <end position="54"/>
    </location>
</feature>
<organism evidence="2 3">
    <name type="scientific">Porphyromonas gingivalis F0570</name>
    <dbReference type="NCBI Taxonomy" id="1227271"/>
    <lineage>
        <taxon>Bacteria</taxon>
        <taxon>Pseudomonadati</taxon>
        <taxon>Bacteroidota</taxon>
        <taxon>Bacteroidia</taxon>
        <taxon>Bacteroidales</taxon>
        <taxon>Porphyromonadaceae</taxon>
        <taxon>Porphyromonas</taxon>
    </lineage>
</organism>
<evidence type="ECO:0000313" key="3">
    <source>
        <dbReference type="Proteomes" id="UP000016630"/>
    </source>
</evidence>
<evidence type="ECO:0000313" key="2">
    <source>
        <dbReference type="EMBL" id="ERJ68195.1"/>
    </source>
</evidence>
<name>A0A0E2M794_PORGN</name>
<dbReference type="Proteomes" id="UP000016630">
    <property type="component" value="Unassembled WGS sequence"/>
</dbReference>
<dbReference type="HOGENOM" id="CLU_3046501_0_0_10"/>
<proteinExistence type="predicted"/>
<sequence length="54" mass="6087">MPACCAKVSYNAKDQAKAISLICCQNMQRERERGKGSGYKKPALRKELSQGRRK</sequence>
<protein>
    <submittedName>
        <fullName evidence="2">Uncharacterized protein</fullName>
    </submittedName>
</protein>
<dbReference type="EMBL" id="AWUW01000031">
    <property type="protein sequence ID" value="ERJ68195.1"/>
    <property type="molecule type" value="Genomic_DNA"/>
</dbReference>
<comment type="caution">
    <text evidence="2">The sequence shown here is derived from an EMBL/GenBank/DDBJ whole genome shotgun (WGS) entry which is preliminary data.</text>
</comment>